<dbReference type="InterPro" id="IPR042099">
    <property type="entry name" value="ANL_N_sf"/>
</dbReference>
<dbReference type="Pfam" id="PF13193">
    <property type="entry name" value="AMP-binding_C"/>
    <property type="match status" value="1"/>
</dbReference>
<evidence type="ECO:0000313" key="7">
    <source>
        <dbReference type="EMBL" id="MFC7327034.1"/>
    </source>
</evidence>
<name>A0ABW2KD25_9ACTN</name>
<reference evidence="8" key="1">
    <citation type="journal article" date="2019" name="Int. J. Syst. Evol. Microbiol.">
        <title>The Global Catalogue of Microorganisms (GCM) 10K type strain sequencing project: providing services to taxonomists for standard genome sequencing and annotation.</title>
        <authorList>
            <consortium name="The Broad Institute Genomics Platform"/>
            <consortium name="The Broad Institute Genome Sequencing Center for Infectious Disease"/>
            <person name="Wu L."/>
            <person name="Ma J."/>
        </authorList>
    </citation>
    <scope>NUCLEOTIDE SEQUENCE [LARGE SCALE GENOMIC DNA]</scope>
    <source>
        <strain evidence="8">CGMCC 4.7382</strain>
    </source>
</reference>
<dbReference type="Pfam" id="PF00501">
    <property type="entry name" value="AMP-binding"/>
    <property type="match status" value="1"/>
</dbReference>
<evidence type="ECO:0000256" key="1">
    <source>
        <dbReference type="ARBA" id="ARBA00006432"/>
    </source>
</evidence>
<accession>A0ABW2KD25</accession>
<dbReference type="EMBL" id="JBHTBH010000002">
    <property type="protein sequence ID" value="MFC7327034.1"/>
    <property type="molecule type" value="Genomic_DNA"/>
</dbReference>
<dbReference type="InterPro" id="IPR051087">
    <property type="entry name" value="Mitochondrial_ACSM"/>
</dbReference>
<evidence type="ECO:0000256" key="2">
    <source>
        <dbReference type="ARBA" id="ARBA00022598"/>
    </source>
</evidence>
<feature type="domain" description="AMP-binding enzyme C-terminal" evidence="6">
    <location>
        <begin position="449"/>
        <end position="526"/>
    </location>
</feature>
<protein>
    <submittedName>
        <fullName evidence="7">AMP-binding protein</fullName>
    </submittedName>
</protein>
<dbReference type="InterPro" id="IPR025110">
    <property type="entry name" value="AMP-bd_C"/>
</dbReference>
<sequence>MADPVRQVHEWLESYDAPGACVAHLLCDRHPSDAIAITEVHPDLSARDLTYGELAARSAAVAGGLADLGVGPGDRVATLLDSGIDLAVTALAVWRLGGVHVPLFTAFAPSAIALRLRDSGARTVVCGADQRSKLDPGDDLPAGSVSAVVTTGGTPRPGERTLADLELLPPAPAVAMGGGAPFMRIYASGTAGPPRAVEVPVRALAALHAYHHYGLDVRDDDVFWNAADPGWFYGLYHGLVSPLLAGHRSLHLRAGFDPELTLDVLASFGVTNFAATPTVYRALRSVLKTLPPEIVVRRLASSGEPLHADVVEWAGDVFGVPVHDHYGQSELGMCAGNHGNDEVAVPLKPGSMGTALPGWTVTVLEPVADVEAAPGVFGRVAIDVPASPAMWFTGYEGNPLATARRFSPDGRWYLTGDTGTRDAVGRLYFSARDDDVILSGGYRITPFDVESALLQHPDVEETAAYGVPDEVVGEVVAADVVLRDGVHGSDELADTLRELVRARVASHAGPGRINFVAQLPRTASGKIQRFRLREPRLRT</sequence>
<proteinExistence type="inferred from homology"/>
<dbReference type="InterPro" id="IPR000873">
    <property type="entry name" value="AMP-dep_synth/lig_dom"/>
</dbReference>
<keyword evidence="2" id="KW-0436">Ligase</keyword>
<evidence type="ECO:0000259" key="6">
    <source>
        <dbReference type="Pfam" id="PF13193"/>
    </source>
</evidence>
<dbReference type="SUPFAM" id="SSF56801">
    <property type="entry name" value="Acetyl-CoA synthetase-like"/>
    <property type="match status" value="1"/>
</dbReference>
<dbReference type="PANTHER" id="PTHR43605:SF10">
    <property type="entry name" value="ACYL-COA SYNTHETASE MEDIUM CHAIN FAMILY MEMBER 3"/>
    <property type="match status" value="1"/>
</dbReference>
<comment type="caution">
    <text evidence="7">The sequence shown here is derived from an EMBL/GenBank/DDBJ whole genome shotgun (WGS) entry which is preliminary data.</text>
</comment>
<dbReference type="InterPro" id="IPR045851">
    <property type="entry name" value="AMP-bd_C_sf"/>
</dbReference>
<dbReference type="PANTHER" id="PTHR43605">
    <property type="entry name" value="ACYL-COENZYME A SYNTHETASE"/>
    <property type="match status" value="1"/>
</dbReference>
<evidence type="ECO:0000256" key="3">
    <source>
        <dbReference type="ARBA" id="ARBA00022741"/>
    </source>
</evidence>
<keyword evidence="8" id="KW-1185">Reference proteome</keyword>
<organism evidence="7 8">
    <name type="scientific">Marinactinospora rubrisoli</name>
    <dbReference type="NCBI Taxonomy" id="2715399"/>
    <lineage>
        <taxon>Bacteria</taxon>
        <taxon>Bacillati</taxon>
        <taxon>Actinomycetota</taxon>
        <taxon>Actinomycetes</taxon>
        <taxon>Streptosporangiales</taxon>
        <taxon>Nocardiopsidaceae</taxon>
        <taxon>Marinactinospora</taxon>
    </lineage>
</organism>
<feature type="domain" description="AMP-dependent synthetase/ligase" evidence="5">
    <location>
        <begin position="28"/>
        <end position="383"/>
    </location>
</feature>
<evidence type="ECO:0000256" key="4">
    <source>
        <dbReference type="ARBA" id="ARBA00022840"/>
    </source>
</evidence>
<evidence type="ECO:0000259" key="5">
    <source>
        <dbReference type="Pfam" id="PF00501"/>
    </source>
</evidence>
<dbReference type="RefSeq" id="WP_379869161.1">
    <property type="nucleotide sequence ID" value="NZ_JBHTBH010000002.1"/>
</dbReference>
<keyword evidence="3" id="KW-0547">Nucleotide-binding</keyword>
<comment type="similarity">
    <text evidence="1">Belongs to the ATP-dependent AMP-binding enzyme family.</text>
</comment>
<dbReference type="Gene3D" id="3.40.50.12780">
    <property type="entry name" value="N-terminal domain of ligase-like"/>
    <property type="match status" value="1"/>
</dbReference>
<gene>
    <name evidence="7" type="ORF">ACFQRF_04700</name>
</gene>
<dbReference type="Proteomes" id="UP001596540">
    <property type="component" value="Unassembled WGS sequence"/>
</dbReference>
<keyword evidence="4" id="KW-0067">ATP-binding</keyword>
<evidence type="ECO:0000313" key="8">
    <source>
        <dbReference type="Proteomes" id="UP001596540"/>
    </source>
</evidence>
<dbReference type="Gene3D" id="3.30.300.30">
    <property type="match status" value="1"/>
</dbReference>